<dbReference type="HAMAP" id="MF_00144">
    <property type="entry name" value="tRNA_thiouridyl_MnmA"/>
    <property type="match status" value="1"/>
</dbReference>
<feature type="region of interest" description="Interaction with target base in tRNA" evidence="9">
    <location>
        <begin position="121"/>
        <end position="123"/>
    </location>
</feature>
<feature type="region of interest" description="Interaction with tRNA" evidence="9">
    <location>
        <begin position="352"/>
        <end position="353"/>
    </location>
</feature>
<dbReference type="GO" id="GO:0103016">
    <property type="term" value="F:tRNA-uridine 2-sulfurtransferase activity"/>
    <property type="evidence" value="ECO:0007669"/>
    <property type="project" value="UniProtKB-EC"/>
</dbReference>
<dbReference type="InterPro" id="IPR023382">
    <property type="entry name" value="MnmA-like_central_sf"/>
</dbReference>
<feature type="binding site" evidence="9">
    <location>
        <position position="48"/>
    </location>
    <ligand>
        <name>ATP</name>
        <dbReference type="ChEBI" id="CHEBI:30616"/>
    </ligand>
</feature>
<keyword evidence="5 9" id="KW-0067">ATP-binding</keyword>
<dbReference type="Pfam" id="PF20258">
    <property type="entry name" value="tRNA_Me_trans_C"/>
    <property type="match status" value="1"/>
</dbReference>
<organism evidence="12 13">
    <name type="scientific">Candidatus Taylorbacteria bacterium RIFCSPHIGHO2_02_49_25</name>
    <dbReference type="NCBI Taxonomy" id="1802305"/>
    <lineage>
        <taxon>Bacteria</taxon>
        <taxon>Candidatus Tayloriibacteriota</taxon>
    </lineage>
</organism>
<evidence type="ECO:0000259" key="10">
    <source>
        <dbReference type="Pfam" id="PF20258"/>
    </source>
</evidence>
<dbReference type="EC" id="2.8.1.13" evidence="9"/>
<dbReference type="NCBIfam" id="NF001138">
    <property type="entry name" value="PRK00143.1"/>
    <property type="match status" value="1"/>
</dbReference>
<keyword evidence="4 9" id="KW-0547">Nucleotide-binding</keyword>
<dbReference type="Gene3D" id="3.40.50.620">
    <property type="entry name" value="HUPs"/>
    <property type="match status" value="1"/>
</dbReference>
<evidence type="ECO:0000256" key="8">
    <source>
        <dbReference type="ARBA" id="ARBA00051542"/>
    </source>
</evidence>
<feature type="site" description="Interaction with tRNA" evidence="9">
    <location>
        <position position="151"/>
    </location>
</feature>
<evidence type="ECO:0000256" key="5">
    <source>
        <dbReference type="ARBA" id="ARBA00022840"/>
    </source>
</evidence>
<dbReference type="GO" id="GO:0005737">
    <property type="term" value="C:cytoplasm"/>
    <property type="evidence" value="ECO:0007669"/>
    <property type="project" value="UniProtKB-SubCell"/>
</dbReference>
<dbReference type="GO" id="GO:0002143">
    <property type="term" value="P:tRNA wobble position uridine thiolation"/>
    <property type="evidence" value="ECO:0007669"/>
    <property type="project" value="TreeGrafter"/>
</dbReference>
<dbReference type="Pfam" id="PF20259">
    <property type="entry name" value="tRNA_Me_trans_M"/>
    <property type="match status" value="1"/>
</dbReference>
<dbReference type="NCBIfam" id="TIGR00420">
    <property type="entry name" value="trmU"/>
    <property type="match status" value="1"/>
</dbReference>
<dbReference type="Pfam" id="PF03054">
    <property type="entry name" value="tRNA_Me_trans"/>
    <property type="match status" value="1"/>
</dbReference>
<evidence type="ECO:0000256" key="2">
    <source>
        <dbReference type="ARBA" id="ARBA00022679"/>
    </source>
</evidence>
<dbReference type="Proteomes" id="UP000176493">
    <property type="component" value="Unassembled WGS sequence"/>
</dbReference>
<evidence type="ECO:0000256" key="3">
    <source>
        <dbReference type="ARBA" id="ARBA00022694"/>
    </source>
</evidence>
<dbReference type="Gene3D" id="2.40.30.10">
    <property type="entry name" value="Translation factors"/>
    <property type="match status" value="1"/>
</dbReference>
<evidence type="ECO:0000313" key="13">
    <source>
        <dbReference type="Proteomes" id="UP000176493"/>
    </source>
</evidence>
<reference evidence="12 13" key="1">
    <citation type="journal article" date="2016" name="Nat. Commun.">
        <title>Thousands of microbial genomes shed light on interconnected biogeochemical processes in an aquifer system.</title>
        <authorList>
            <person name="Anantharaman K."/>
            <person name="Brown C.T."/>
            <person name="Hug L.A."/>
            <person name="Sharon I."/>
            <person name="Castelle C.J."/>
            <person name="Probst A.J."/>
            <person name="Thomas B.C."/>
            <person name="Singh A."/>
            <person name="Wilkins M.J."/>
            <person name="Karaoz U."/>
            <person name="Brodie E.L."/>
            <person name="Williams K.H."/>
            <person name="Hubbard S.S."/>
            <person name="Banfield J.F."/>
        </authorList>
    </citation>
    <scope>NUCLEOTIDE SEQUENCE [LARGE SCALE GENOMIC DNA]</scope>
</reference>
<feature type="active site" description="Cysteine persulfide intermediate" evidence="9">
    <location>
        <position position="241"/>
    </location>
</feature>
<dbReference type="AlphaFoldDB" id="A0A1G2MH70"/>
<accession>A0A1G2MH70</accession>
<dbReference type="InterPro" id="IPR046884">
    <property type="entry name" value="MnmA-like_central"/>
</dbReference>
<dbReference type="InterPro" id="IPR046885">
    <property type="entry name" value="MnmA-like_C"/>
</dbReference>
<keyword evidence="2 9" id="KW-0808">Transferase</keyword>
<gene>
    <name evidence="9" type="primary">mnmA</name>
    <name evidence="12" type="ORF">A2W52_04735</name>
</gene>
<name>A0A1G2MH70_9BACT</name>
<proteinExistence type="inferred from homology"/>
<keyword evidence="3 9" id="KW-0819">tRNA processing</keyword>
<feature type="domain" description="tRNA-specific 2-thiouridylase MnmA-like central" evidence="11">
    <location>
        <begin position="249"/>
        <end position="315"/>
    </location>
</feature>
<feature type="region of interest" description="Interaction with tRNA" evidence="9">
    <location>
        <begin position="191"/>
        <end position="193"/>
    </location>
</feature>
<comment type="subcellular location">
    <subcellularLocation>
        <location evidence="9">Cytoplasm</location>
    </subcellularLocation>
</comment>
<keyword evidence="1 9" id="KW-0820">tRNA-binding</keyword>
<evidence type="ECO:0000256" key="9">
    <source>
        <dbReference type="HAMAP-Rule" id="MF_00144"/>
    </source>
</evidence>
<dbReference type="FunFam" id="3.40.50.620:FF:000115">
    <property type="entry name" value="tRNA-specific 2-thiouridylase MnmA"/>
    <property type="match status" value="1"/>
</dbReference>
<comment type="caution">
    <text evidence="9">Lacks conserved residue(s) required for the propagation of feature annotation.</text>
</comment>
<keyword evidence="6 9" id="KW-0694">RNA-binding</keyword>
<dbReference type="EMBL" id="MHRJ01000014">
    <property type="protein sequence ID" value="OHA23183.1"/>
    <property type="molecule type" value="Genomic_DNA"/>
</dbReference>
<comment type="function">
    <text evidence="9">Catalyzes the 2-thiolation of uridine at the wobble position (U34) of tRNA, leading to the formation of s(2)U34.</text>
</comment>
<evidence type="ECO:0000256" key="7">
    <source>
        <dbReference type="ARBA" id="ARBA00023157"/>
    </source>
</evidence>
<feature type="binding site" evidence="9">
    <location>
        <position position="150"/>
    </location>
    <ligand>
        <name>ATP</name>
        <dbReference type="ChEBI" id="CHEBI:30616"/>
    </ligand>
</feature>
<feature type="active site" description="Nucleophile" evidence="9">
    <location>
        <position position="126"/>
    </location>
</feature>
<dbReference type="CDD" id="cd01998">
    <property type="entry name" value="MnmA_TRMU-like"/>
    <property type="match status" value="1"/>
</dbReference>
<feature type="domain" description="tRNA-specific 2-thiouridylase MnmA-like C-terminal" evidence="10">
    <location>
        <begin position="328"/>
        <end position="400"/>
    </location>
</feature>
<dbReference type="Gene3D" id="2.30.30.280">
    <property type="entry name" value="Adenine nucleotide alpha hydrolases-like domains"/>
    <property type="match status" value="1"/>
</dbReference>
<comment type="catalytic activity">
    <reaction evidence="8 9">
        <text>S-sulfanyl-L-cysteinyl-[protein] + uridine(34) in tRNA + AH2 + ATP = 2-thiouridine(34) in tRNA + L-cysteinyl-[protein] + A + AMP + diphosphate + H(+)</text>
        <dbReference type="Rhea" id="RHEA:47032"/>
        <dbReference type="Rhea" id="RHEA-COMP:10131"/>
        <dbReference type="Rhea" id="RHEA-COMP:11726"/>
        <dbReference type="Rhea" id="RHEA-COMP:11727"/>
        <dbReference type="Rhea" id="RHEA-COMP:11728"/>
        <dbReference type="ChEBI" id="CHEBI:13193"/>
        <dbReference type="ChEBI" id="CHEBI:15378"/>
        <dbReference type="ChEBI" id="CHEBI:17499"/>
        <dbReference type="ChEBI" id="CHEBI:29950"/>
        <dbReference type="ChEBI" id="CHEBI:30616"/>
        <dbReference type="ChEBI" id="CHEBI:33019"/>
        <dbReference type="ChEBI" id="CHEBI:61963"/>
        <dbReference type="ChEBI" id="CHEBI:65315"/>
        <dbReference type="ChEBI" id="CHEBI:87170"/>
        <dbReference type="ChEBI" id="CHEBI:456215"/>
        <dbReference type="EC" id="2.8.1.13"/>
    </reaction>
</comment>
<dbReference type="GO" id="GO:0005524">
    <property type="term" value="F:ATP binding"/>
    <property type="evidence" value="ECO:0007669"/>
    <property type="project" value="UniProtKB-KW"/>
</dbReference>
<dbReference type="InterPro" id="IPR014729">
    <property type="entry name" value="Rossmann-like_a/b/a_fold"/>
</dbReference>
<sequence length="401" mass="45433">MTRIWNKHKQTNTPLKRKVFVGLSGGVDSSVSAALLKQAGCDVTGIFIKVWQPTLEQSPTLYREKGRTLFESCQSADDRLDAMRVCAKLQIPFRELDLTKEYKRAVVDYMIREYKAGKTPNPDVMCNRFIKFGRFYDWAFKNGADFVATGHYSRIRKTTNYKPQITSKSKIQNPRLQTTDYSLLTGSDSQKDQSYFLWQIRKEQLPYILFPIGAMRKTHVRKLAKRFGLITADKKDSQGLCFVGKVDMKEFLGRYIKEKPGDVLDAKGNVVGEHDGGFFLTLGERRGFRIKSTRARMSPHYVIAKDIRKNTITVSPKFGKKELHNGVKSITLKECNWFQKPISGKTYAARARYREMLQPAKCSAKGEHTARVAFATPRIVALGQSLVLYDGDAVVGGGIIA</sequence>
<evidence type="ECO:0000259" key="11">
    <source>
        <dbReference type="Pfam" id="PF20259"/>
    </source>
</evidence>
<protein>
    <recommendedName>
        <fullName evidence="9">tRNA-specific 2-thiouridylase MnmA</fullName>
        <ecNumber evidence="9">2.8.1.13</ecNumber>
    </recommendedName>
</protein>
<dbReference type="PANTHER" id="PTHR11933">
    <property type="entry name" value="TRNA 5-METHYLAMINOMETHYL-2-THIOURIDYLATE -METHYLTRANSFERASE"/>
    <property type="match status" value="1"/>
</dbReference>
<evidence type="ECO:0000256" key="6">
    <source>
        <dbReference type="ARBA" id="ARBA00022884"/>
    </source>
</evidence>
<keyword evidence="7" id="KW-1015">Disulfide bond</keyword>
<dbReference type="InterPro" id="IPR004506">
    <property type="entry name" value="MnmA-like"/>
</dbReference>
<evidence type="ECO:0000313" key="12">
    <source>
        <dbReference type="EMBL" id="OHA23183.1"/>
    </source>
</evidence>
<feature type="site" description="Interaction with tRNA" evidence="9">
    <location>
        <position position="384"/>
    </location>
</feature>
<dbReference type="PANTHER" id="PTHR11933:SF5">
    <property type="entry name" value="MITOCHONDRIAL TRNA-SPECIFIC 2-THIOURIDYLASE 1"/>
    <property type="match status" value="1"/>
</dbReference>
<dbReference type="SUPFAM" id="SSF52402">
    <property type="entry name" value="Adenine nucleotide alpha hydrolases-like"/>
    <property type="match status" value="1"/>
</dbReference>
<comment type="similarity">
    <text evidence="9">Belongs to the MnmA/TRMU family.</text>
</comment>
<dbReference type="GO" id="GO:0000049">
    <property type="term" value="F:tRNA binding"/>
    <property type="evidence" value="ECO:0007669"/>
    <property type="project" value="UniProtKB-KW"/>
</dbReference>
<feature type="binding site" evidence="9">
    <location>
        <begin position="22"/>
        <end position="29"/>
    </location>
    <ligand>
        <name>ATP</name>
        <dbReference type="ChEBI" id="CHEBI:30616"/>
    </ligand>
</feature>
<evidence type="ECO:0000256" key="4">
    <source>
        <dbReference type="ARBA" id="ARBA00022741"/>
    </source>
</evidence>
<comment type="caution">
    <text evidence="12">The sequence shown here is derived from an EMBL/GenBank/DDBJ whole genome shotgun (WGS) entry which is preliminary data.</text>
</comment>
<keyword evidence="9" id="KW-0963">Cytoplasm</keyword>
<evidence type="ECO:0000256" key="1">
    <source>
        <dbReference type="ARBA" id="ARBA00022555"/>
    </source>
</evidence>